<dbReference type="InterPro" id="IPR040067">
    <property type="entry name" value="WDR47"/>
</dbReference>
<feature type="non-terminal residue" evidence="2">
    <location>
        <position position="1"/>
    </location>
</feature>
<gene>
    <name evidence="2" type="ORF">KIPB_008508</name>
</gene>
<dbReference type="Proteomes" id="UP000265618">
    <property type="component" value="Unassembled WGS sequence"/>
</dbReference>
<dbReference type="PANTHER" id="PTHR19863">
    <property type="entry name" value="NEMITIN (NEURONAL ENRICHED MAP INTERACTING PROTEIN) HOMOLOG"/>
    <property type="match status" value="1"/>
</dbReference>
<organism evidence="2 3">
    <name type="scientific">Kipferlia bialata</name>
    <dbReference type="NCBI Taxonomy" id="797122"/>
    <lineage>
        <taxon>Eukaryota</taxon>
        <taxon>Metamonada</taxon>
        <taxon>Carpediemonas-like organisms</taxon>
        <taxon>Kipferlia</taxon>
    </lineage>
</organism>
<dbReference type="InterPro" id="IPR001680">
    <property type="entry name" value="WD40_rpt"/>
</dbReference>
<sequence>VMYLIADYLRGRGLGDSVRAIQRETQRDFSFYGQEEGYLFTLIQDGRYAEVFSFVQALPDAPYLHKRQIEYVLYRCILLETLYHRSTLVPPPPNLPPIAETLQQLSRLRHETSTDDYKDLVYVSTLPSLSDTQYASATPQRLRFSAFQAVTAMLQTHYDRKGAGRERERERERKRVAQMIPGRLRLLLRRSVAAELATHASDLSFPPSLLPKHIPLSVLEDVGEQVDTTSVEGMNRDLARLRSGHRQSKGEEEGERAAGRESDMYNRTKAPDGGIGSRFIEGERERERAALRERESVALAMAETREREAHAERDIEGGHPMSWWCPLDGQGEQGWGEEGGVANGSSTSKAKGRGTVSDRPLSSGVSSLQEPRAPDALPNISSYPDVETEREGEGEGVDSGARRVVPPTPPSTLPPSTLPPVTVPPVTHQPQPSQGMPPQSTVPHTQTTNPTPPTPPSTSPPEGLCVQRLFTMYSGRRAVRSVRVRPDRPGTVGTGGSTNPLSLDGLYIGSCGNSRVTEVWRVGDKETCPDPQTNPSVPIYTTTPPTGSVSLYSLSWNCDGTSMATASPDGTVAVYKVGYSKESTLLRYSPLSPSVACNMGMETVSLSFHRMHRPWLFIGQRGRGQGSASSVSLVDVDKAPMQSMLSLSVPSPLVSLSTPAASPSTLSVLHSLGVSLYDVRSGPSEVLSLPLPPSVQPLCMAHTDTTLLVGGRSGGYMLDMRAGRPIDAVGDMLCQGVCRGAALLSPSIAGLASDDGHVSLYSVSTRLQTDRQRVSGERLTDMSVARRGTGRDRVGERGCLLVADAAGSVYSVNA</sequence>
<evidence type="ECO:0000313" key="2">
    <source>
        <dbReference type="EMBL" id="GIQ86622.1"/>
    </source>
</evidence>
<dbReference type="EMBL" id="BDIP01002656">
    <property type="protein sequence ID" value="GIQ86622.1"/>
    <property type="molecule type" value="Genomic_DNA"/>
</dbReference>
<comment type="caution">
    <text evidence="2">The sequence shown here is derived from an EMBL/GenBank/DDBJ whole genome shotgun (WGS) entry which is preliminary data.</text>
</comment>
<feature type="region of interest" description="Disordered" evidence="1">
    <location>
        <begin position="240"/>
        <end position="277"/>
    </location>
</feature>
<dbReference type="SUPFAM" id="SSF50978">
    <property type="entry name" value="WD40 repeat-like"/>
    <property type="match status" value="1"/>
</dbReference>
<evidence type="ECO:0000313" key="3">
    <source>
        <dbReference type="Proteomes" id="UP000265618"/>
    </source>
</evidence>
<proteinExistence type="predicted"/>
<evidence type="ECO:0008006" key="4">
    <source>
        <dbReference type="Google" id="ProtNLM"/>
    </source>
</evidence>
<feature type="compositionally biased region" description="Gly residues" evidence="1">
    <location>
        <begin position="331"/>
        <end position="342"/>
    </location>
</feature>
<dbReference type="InterPro" id="IPR036322">
    <property type="entry name" value="WD40_repeat_dom_sf"/>
</dbReference>
<feature type="compositionally biased region" description="Low complexity" evidence="1">
    <location>
        <begin position="424"/>
        <end position="449"/>
    </location>
</feature>
<accession>A0A9K3GKV8</accession>
<protein>
    <recommendedName>
        <fullName evidence="4">LisH domain-containing protein</fullName>
    </recommendedName>
</protein>
<dbReference type="OrthoDB" id="187712at2759"/>
<feature type="compositionally biased region" description="Pro residues" evidence="1">
    <location>
        <begin position="450"/>
        <end position="459"/>
    </location>
</feature>
<dbReference type="Gene3D" id="2.130.10.10">
    <property type="entry name" value="YVTN repeat-like/Quinoprotein amine dehydrogenase"/>
    <property type="match status" value="1"/>
</dbReference>
<keyword evidence="3" id="KW-1185">Reference proteome</keyword>
<feature type="region of interest" description="Disordered" evidence="1">
    <location>
        <begin position="320"/>
        <end position="463"/>
    </location>
</feature>
<evidence type="ECO:0000256" key="1">
    <source>
        <dbReference type="SAM" id="MobiDB-lite"/>
    </source>
</evidence>
<dbReference type="AlphaFoldDB" id="A0A9K3GKV8"/>
<dbReference type="InterPro" id="IPR015943">
    <property type="entry name" value="WD40/YVTN_repeat-like_dom_sf"/>
</dbReference>
<feature type="compositionally biased region" description="Basic and acidic residues" evidence="1">
    <location>
        <begin position="248"/>
        <end position="270"/>
    </location>
</feature>
<dbReference type="PANTHER" id="PTHR19863:SF5">
    <property type="entry name" value="WD REPEAT-CONTAINING PROTEIN 47"/>
    <property type="match status" value="1"/>
</dbReference>
<reference evidence="2 3" key="1">
    <citation type="journal article" date="2018" name="PLoS ONE">
        <title>The draft genome of Kipferlia bialata reveals reductive genome evolution in fornicate parasites.</title>
        <authorList>
            <person name="Tanifuji G."/>
            <person name="Takabayashi S."/>
            <person name="Kume K."/>
            <person name="Takagi M."/>
            <person name="Nakayama T."/>
            <person name="Kamikawa R."/>
            <person name="Inagaki Y."/>
            <person name="Hashimoto T."/>
        </authorList>
    </citation>
    <scope>NUCLEOTIDE SEQUENCE [LARGE SCALE GENOMIC DNA]</scope>
    <source>
        <strain evidence="2">NY0173</strain>
    </source>
</reference>
<name>A0A9K3GKV8_9EUKA</name>
<dbReference type="SMART" id="SM00320">
    <property type="entry name" value="WD40"/>
    <property type="match status" value="2"/>
</dbReference>
<feature type="compositionally biased region" description="Pro residues" evidence="1">
    <location>
        <begin position="406"/>
        <end position="423"/>
    </location>
</feature>